<protein>
    <submittedName>
        <fullName evidence="1">Uncharacterized protein</fullName>
    </submittedName>
</protein>
<keyword evidence="2" id="KW-1185">Reference proteome</keyword>
<accession>A0A2M8RY10</accession>
<evidence type="ECO:0000313" key="1">
    <source>
        <dbReference type="EMBL" id="PJG83766.1"/>
    </source>
</evidence>
<reference evidence="1 2" key="1">
    <citation type="submission" date="2017-11" db="EMBL/GenBank/DDBJ databases">
        <title>Reclassification of Bisgaard taxon 5 as Caviibacterium pharyngocola gen. nov., sp. nov.</title>
        <authorList>
            <person name="Christensen H."/>
        </authorList>
    </citation>
    <scope>NUCLEOTIDE SEQUENCE [LARGE SCALE GENOMIC DNA]</scope>
    <source>
        <strain evidence="1 2">7_3</strain>
    </source>
</reference>
<name>A0A2M8RY10_9PAST</name>
<dbReference type="OrthoDB" id="5684660at2"/>
<comment type="caution">
    <text evidence="1">The sequence shown here is derived from an EMBL/GenBank/DDBJ whole genome shotgun (WGS) entry which is preliminary data.</text>
</comment>
<organism evidence="1 2">
    <name type="scientific">Caviibacterium pharyngocola</name>
    <dbReference type="NCBI Taxonomy" id="28159"/>
    <lineage>
        <taxon>Bacteria</taxon>
        <taxon>Pseudomonadati</taxon>
        <taxon>Pseudomonadota</taxon>
        <taxon>Gammaproteobacteria</taxon>
        <taxon>Pasteurellales</taxon>
        <taxon>Pasteurellaceae</taxon>
        <taxon>Caviibacterium</taxon>
    </lineage>
</organism>
<dbReference type="Proteomes" id="UP000230282">
    <property type="component" value="Unassembled WGS sequence"/>
</dbReference>
<dbReference type="EMBL" id="PHGZ01000004">
    <property type="protein sequence ID" value="PJG83766.1"/>
    <property type="molecule type" value="Genomic_DNA"/>
</dbReference>
<dbReference type="RefSeq" id="WP_100295733.1">
    <property type="nucleotide sequence ID" value="NZ_PHGZ01000004.1"/>
</dbReference>
<evidence type="ECO:0000313" key="2">
    <source>
        <dbReference type="Proteomes" id="UP000230282"/>
    </source>
</evidence>
<gene>
    <name evidence="1" type="ORF">CVP04_01350</name>
</gene>
<proteinExistence type="predicted"/>
<sequence length="113" mass="12835">MDGRLLLGVPYNGTLHFDFKVKLLSLAGECQALEWAEELDLPEEEKQNREEKLLHELCFLVPQLDIDGIPETVLTPRFLLQNLSPSDYVLVWGQLDNLRKKHIDAGANPENPA</sequence>
<dbReference type="AlphaFoldDB" id="A0A2M8RY10"/>